<evidence type="ECO:0000256" key="10">
    <source>
        <dbReference type="ARBA" id="ARBA00023310"/>
    </source>
</evidence>
<evidence type="ECO:0000256" key="6">
    <source>
        <dbReference type="ARBA" id="ARBA00022781"/>
    </source>
</evidence>
<dbReference type="InterPro" id="IPR002146">
    <property type="entry name" value="ATP_synth_b/b'su_bac/chlpt"/>
</dbReference>
<reference evidence="15 16" key="1">
    <citation type="submission" date="2019-02" db="EMBL/GenBank/DDBJ databases">
        <title>Genome sequencing of Clostridium botulinum clinical isolates.</title>
        <authorList>
            <person name="Brunt J."/>
            <person name="Van Vliet A.H.M."/>
            <person name="Stringer S.C."/>
            <person name="Grant K.A."/>
            <person name="Carter A.C."/>
            <person name="Peck M.W."/>
        </authorList>
    </citation>
    <scope>NUCLEOTIDE SEQUENCE [LARGE SCALE GENOMIC DNA]</scope>
    <source>
        <strain evidence="15 16">H113700579</strain>
    </source>
</reference>
<accession>A0A093W8I0</accession>
<dbReference type="RefSeq" id="WP_012424573.1">
    <property type="nucleotide sequence ID" value="NZ_CP010520.1"/>
</dbReference>
<keyword evidence="5 13" id="KW-0812">Transmembrane</keyword>
<evidence type="ECO:0000256" key="4">
    <source>
        <dbReference type="ARBA" id="ARBA00022547"/>
    </source>
</evidence>
<comment type="caution">
    <text evidence="15">The sequence shown here is derived from an EMBL/GenBank/DDBJ whole genome shotgun (WGS) entry which is preliminary data.</text>
</comment>
<dbReference type="CDD" id="cd06503">
    <property type="entry name" value="ATP-synt_Fo_b"/>
    <property type="match status" value="1"/>
</dbReference>
<dbReference type="Pfam" id="PF00430">
    <property type="entry name" value="ATP-synt_B"/>
    <property type="match status" value="1"/>
</dbReference>
<evidence type="ECO:0000256" key="14">
    <source>
        <dbReference type="RuleBase" id="RU003848"/>
    </source>
</evidence>
<keyword evidence="6 13" id="KW-0375">Hydrogen ion transport</keyword>
<dbReference type="NCBIfam" id="TIGR01144">
    <property type="entry name" value="ATP_synt_b"/>
    <property type="match status" value="1"/>
</dbReference>
<keyword evidence="7 13" id="KW-1133">Transmembrane helix</keyword>
<gene>
    <name evidence="13" type="primary">atpF</name>
    <name evidence="15" type="ORF">EXM65_07795</name>
</gene>
<dbReference type="SMR" id="A0A093W8I0"/>
<dbReference type="NCBIfam" id="NF009992">
    <property type="entry name" value="PRK13461.1"/>
    <property type="match status" value="1"/>
</dbReference>
<dbReference type="GO" id="GO:0046961">
    <property type="term" value="F:proton-transporting ATPase activity, rotational mechanism"/>
    <property type="evidence" value="ECO:0007669"/>
    <property type="project" value="TreeGrafter"/>
</dbReference>
<evidence type="ECO:0000313" key="16">
    <source>
        <dbReference type="Proteomes" id="UP000472355"/>
    </source>
</evidence>
<dbReference type="InterPro" id="IPR005864">
    <property type="entry name" value="ATP_synth_F0_bsu_bac"/>
</dbReference>
<keyword evidence="9 13" id="KW-0472">Membrane</keyword>
<comment type="function">
    <text evidence="13">Component of the F(0) channel, it forms part of the peripheral stalk, linking F(1) to F(0).</text>
</comment>
<dbReference type="Proteomes" id="UP000472355">
    <property type="component" value="Unassembled WGS sequence"/>
</dbReference>
<feature type="transmembrane region" description="Helical" evidence="13">
    <location>
        <begin position="6"/>
        <end position="27"/>
    </location>
</feature>
<dbReference type="GO" id="GO:0045259">
    <property type="term" value="C:proton-transporting ATP synthase complex"/>
    <property type="evidence" value="ECO:0007669"/>
    <property type="project" value="UniProtKB-KW"/>
</dbReference>
<comment type="function">
    <text evidence="11 13">F(1)F(0) ATP synthase produces ATP from ADP in the presence of a proton or sodium gradient. F-type ATPases consist of two structural domains, F(1) containing the extramembraneous catalytic core and F(0) containing the membrane proton channel, linked together by a central stalk and a peripheral stalk. During catalysis, ATP synthesis in the catalytic domain of F(1) is coupled via a rotary mechanism of the central stalk subunits to proton translocation.</text>
</comment>
<evidence type="ECO:0000313" key="15">
    <source>
        <dbReference type="EMBL" id="NFA42489.1"/>
    </source>
</evidence>
<dbReference type="PANTHER" id="PTHR33445:SF1">
    <property type="entry name" value="ATP SYNTHASE SUBUNIT B"/>
    <property type="match status" value="1"/>
</dbReference>
<comment type="similarity">
    <text evidence="1 13 14">Belongs to the ATPase B chain family.</text>
</comment>
<dbReference type="InterPro" id="IPR028987">
    <property type="entry name" value="ATP_synth_B-like_membr_sf"/>
</dbReference>
<keyword evidence="4 13" id="KW-0138">CF(0)</keyword>
<dbReference type="GO" id="GO:0012505">
    <property type="term" value="C:endomembrane system"/>
    <property type="evidence" value="ECO:0007669"/>
    <property type="project" value="UniProtKB-SubCell"/>
</dbReference>
<evidence type="ECO:0000256" key="12">
    <source>
        <dbReference type="ARBA" id="ARBA00037847"/>
    </source>
</evidence>
<evidence type="ECO:0000256" key="9">
    <source>
        <dbReference type="ARBA" id="ARBA00023136"/>
    </source>
</evidence>
<dbReference type="HAMAP" id="MF_01398">
    <property type="entry name" value="ATP_synth_b_bprime"/>
    <property type="match status" value="1"/>
</dbReference>
<dbReference type="PANTHER" id="PTHR33445">
    <property type="entry name" value="ATP SYNTHASE SUBUNIT B', CHLOROPLASTIC"/>
    <property type="match status" value="1"/>
</dbReference>
<proteinExistence type="inferred from homology"/>
<evidence type="ECO:0000256" key="11">
    <source>
        <dbReference type="ARBA" id="ARBA00025198"/>
    </source>
</evidence>
<keyword evidence="2 13" id="KW-0813">Transport</keyword>
<dbReference type="EMBL" id="SGKU01000017">
    <property type="protein sequence ID" value="NFA42489.1"/>
    <property type="molecule type" value="Genomic_DNA"/>
</dbReference>
<evidence type="ECO:0000256" key="5">
    <source>
        <dbReference type="ARBA" id="ARBA00022692"/>
    </source>
</evidence>
<keyword evidence="8 13" id="KW-0406">Ion transport</keyword>
<dbReference type="InterPro" id="IPR050059">
    <property type="entry name" value="ATP_synthase_B_chain"/>
</dbReference>
<evidence type="ECO:0000256" key="2">
    <source>
        <dbReference type="ARBA" id="ARBA00022448"/>
    </source>
</evidence>
<evidence type="ECO:0000256" key="7">
    <source>
        <dbReference type="ARBA" id="ARBA00022989"/>
    </source>
</evidence>
<dbReference type="OMA" id="ILAWFTM"/>
<sequence length="159" mass="18672">METNYSVIFMTIINFCILVAILKHFFWDKIKGIINERQDFVDEQLLKVDEDSEKARMYLLENQRILQTAKEEGKKITESQKEKANKVYDEIVEDANEEAKSLLERAKTDIQREKEKAEYEIKKQAVDLAIELSIKALEENIDESKHRELISNFITKVGM</sequence>
<dbReference type="GO" id="GO:0046933">
    <property type="term" value="F:proton-transporting ATP synthase activity, rotational mechanism"/>
    <property type="evidence" value="ECO:0007669"/>
    <property type="project" value="UniProtKB-UniRule"/>
</dbReference>
<comment type="subcellular location">
    <subcellularLocation>
        <location evidence="13">Cell membrane</location>
        <topology evidence="13">Single-pass membrane protein</topology>
    </subcellularLocation>
    <subcellularLocation>
        <location evidence="12">Endomembrane system</location>
        <topology evidence="12">Single-pass membrane protein</topology>
    </subcellularLocation>
</comment>
<dbReference type="SUPFAM" id="SSF81573">
    <property type="entry name" value="F1F0 ATP synthase subunit B, membrane domain"/>
    <property type="match status" value="1"/>
</dbReference>
<evidence type="ECO:0000256" key="8">
    <source>
        <dbReference type="ARBA" id="ARBA00023065"/>
    </source>
</evidence>
<evidence type="ECO:0000256" key="13">
    <source>
        <dbReference type="HAMAP-Rule" id="MF_01398"/>
    </source>
</evidence>
<name>A0A093W8I0_CLOBO</name>
<keyword evidence="3 13" id="KW-1003">Cell membrane</keyword>
<evidence type="ECO:0000256" key="1">
    <source>
        <dbReference type="ARBA" id="ARBA00005513"/>
    </source>
</evidence>
<keyword evidence="10 13" id="KW-0066">ATP synthesis</keyword>
<protein>
    <recommendedName>
        <fullName evidence="13">ATP synthase subunit b</fullName>
    </recommendedName>
    <alternativeName>
        <fullName evidence="13">ATP synthase F(0) sector subunit b</fullName>
    </alternativeName>
    <alternativeName>
        <fullName evidence="13">ATPase subunit I</fullName>
    </alternativeName>
    <alternativeName>
        <fullName evidence="13">F-type ATPase subunit b</fullName>
        <shortName evidence="13">F-ATPase subunit b</shortName>
    </alternativeName>
</protein>
<dbReference type="GO" id="GO:0005886">
    <property type="term" value="C:plasma membrane"/>
    <property type="evidence" value="ECO:0007669"/>
    <property type="project" value="UniProtKB-SubCell"/>
</dbReference>
<organism evidence="15 16">
    <name type="scientific">Clostridium botulinum</name>
    <dbReference type="NCBI Taxonomy" id="1491"/>
    <lineage>
        <taxon>Bacteria</taxon>
        <taxon>Bacillati</taxon>
        <taxon>Bacillota</taxon>
        <taxon>Clostridia</taxon>
        <taxon>Eubacteriales</taxon>
        <taxon>Clostridiaceae</taxon>
        <taxon>Clostridium</taxon>
    </lineage>
</organism>
<comment type="subunit">
    <text evidence="13">F-type ATPases have 2 components, F(1) - the catalytic core - and F(0) - the membrane proton channel. F(1) has five subunits: alpha(3), beta(3), gamma(1), delta(1), epsilon(1). F(0) has three main subunits: a(1), b(2) and c(10-14). The alpha and beta chains form an alternating ring which encloses part of the gamma chain. F(1) is attached to F(0) by a central stalk formed by the gamma and epsilon chains, while a peripheral stalk is formed by the delta and b chains.</text>
</comment>
<evidence type="ECO:0000256" key="3">
    <source>
        <dbReference type="ARBA" id="ARBA00022475"/>
    </source>
</evidence>
<dbReference type="AlphaFoldDB" id="A0A093W8I0"/>
<dbReference type="Gene3D" id="1.20.5.620">
    <property type="entry name" value="F1F0 ATP synthase subunit B, membrane domain"/>
    <property type="match status" value="1"/>
</dbReference>